<organism evidence="1 2">
    <name type="scientific">Haematococcus lacustris</name>
    <name type="common">Green alga</name>
    <name type="synonym">Haematococcus pluvialis</name>
    <dbReference type="NCBI Taxonomy" id="44745"/>
    <lineage>
        <taxon>Eukaryota</taxon>
        <taxon>Viridiplantae</taxon>
        <taxon>Chlorophyta</taxon>
        <taxon>core chlorophytes</taxon>
        <taxon>Chlorophyceae</taxon>
        <taxon>CS clade</taxon>
        <taxon>Chlamydomonadales</taxon>
        <taxon>Haematococcaceae</taxon>
        <taxon>Haematococcus</taxon>
    </lineage>
</organism>
<evidence type="ECO:0000313" key="1">
    <source>
        <dbReference type="EMBL" id="GFH08690.1"/>
    </source>
</evidence>
<feature type="non-terminal residue" evidence="1">
    <location>
        <position position="1"/>
    </location>
</feature>
<gene>
    <name evidence="1" type="ORF">HaLaN_03691</name>
</gene>
<name>A0A699YEW7_HAELA</name>
<dbReference type="InterPro" id="IPR011990">
    <property type="entry name" value="TPR-like_helical_dom_sf"/>
</dbReference>
<sequence length="60" mass="6790">EPAHLKAFVRRAAARLELRKHQEALQDIESGLDLEPGSKELLSMRAKAEKALGLGRRKLW</sequence>
<proteinExistence type="predicted"/>
<keyword evidence="2" id="KW-1185">Reference proteome</keyword>
<dbReference type="SUPFAM" id="SSF48452">
    <property type="entry name" value="TPR-like"/>
    <property type="match status" value="1"/>
</dbReference>
<reference evidence="1 2" key="1">
    <citation type="submission" date="2020-02" db="EMBL/GenBank/DDBJ databases">
        <title>Draft genome sequence of Haematococcus lacustris strain NIES-144.</title>
        <authorList>
            <person name="Morimoto D."/>
            <person name="Nakagawa S."/>
            <person name="Yoshida T."/>
            <person name="Sawayama S."/>
        </authorList>
    </citation>
    <scope>NUCLEOTIDE SEQUENCE [LARGE SCALE GENOMIC DNA]</scope>
    <source>
        <strain evidence="1 2">NIES-144</strain>
    </source>
</reference>
<dbReference type="AlphaFoldDB" id="A0A699YEW7"/>
<protein>
    <submittedName>
        <fullName evidence="1">Uncharacterized protein</fullName>
    </submittedName>
</protein>
<dbReference type="Gene3D" id="1.25.40.10">
    <property type="entry name" value="Tetratricopeptide repeat domain"/>
    <property type="match status" value="1"/>
</dbReference>
<dbReference type="Proteomes" id="UP000485058">
    <property type="component" value="Unassembled WGS sequence"/>
</dbReference>
<evidence type="ECO:0000313" key="2">
    <source>
        <dbReference type="Proteomes" id="UP000485058"/>
    </source>
</evidence>
<comment type="caution">
    <text evidence="1">The sequence shown here is derived from an EMBL/GenBank/DDBJ whole genome shotgun (WGS) entry which is preliminary data.</text>
</comment>
<dbReference type="EMBL" id="BLLF01000178">
    <property type="protein sequence ID" value="GFH08690.1"/>
    <property type="molecule type" value="Genomic_DNA"/>
</dbReference>
<accession>A0A699YEW7</accession>